<evidence type="ECO:0000256" key="1">
    <source>
        <dbReference type="ARBA" id="ARBA00006738"/>
    </source>
</evidence>
<keyword evidence="4" id="KW-1185">Reference proteome</keyword>
<dbReference type="Proteomes" id="UP000003704">
    <property type="component" value="Unassembled WGS sequence"/>
</dbReference>
<dbReference type="HAMAP" id="MF_00048">
    <property type="entry name" value="UPF0102"/>
    <property type="match status" value="1"/>
</dbReference>
<dbReference type="RefSeq" id="WP_007185683.1">
    <property type="nucleotide sequence ID" value="NZ_AKGD01000002.1"/>
</dbReference>
<name>I8T5G1_9GAMM</name>
<dbReference type="InterPro" id="IPR003509">
    <property type="entry name" value="UPF0102_YraN-like"/>
</dbReference>
<accession>I8T5G1</accession>
<comment type="caution">
    <text evidence="3">The sequence shown here is derived from an EMBL/GenBank/DDBJ whole genome shotgun (WGS) entry which is preliminary data.</text>
</comment>
<dbReference type="EMBL" id="AKGD01000002">
    <property type="protein sequence ID" value="EIT69160.1"/>
    <property type="molecule type" value="Genomic_DNA"/>
</dbReference>
<sequence>MKGADAEDLALRHLQAKGLTLLQRNFRARGGELDLVMRERGKPDTLVIVEVRKRGNARYGNAIETIGATKRQRIVLAARWLLASNAKFADMPVRFDVIALDSTDRIEWIRGAFDAD</sequence>
<comment type="similarity">
    <text evidence="1 2">Belongs to the UPF0102 family.</text>
</comment>
<dbReference type="AlphaFoldDB" id="I8T5G1"/>
<evidence type="ECO:0000313" key="3">
    <source>
        <dbReference type="EMBL" id="EIT69160.1"/>
    </source>
</evidence>
<dbReference type="InterPro" id="IPR011335">
    <property type="entry name" value="Restrct_endonuc-II-like"/>
</dbReference>
<evidence type="ECO:0000256" key="2">
    <source>
        <dbReference type="HAMAP-Rule" id="MF_00048"/>
    </source>
</evidence>
<evidence type="ECO:0000313" key="4">
    <source>
        <dbReference type="Proteomes" id="UP000003704"/>
    </source>
</evidence>
<dbReference type="NCBIfam" id="NF009150">
    <property type="entry name" value="PRK12497.1-3"/>
    <property type="match status" value="1"/>
</dbReference>
<dbReference type="STRING" id="1172194.WQQ_27420"/>
<dbReference type="PANTHER" id="PTHR34039:SF1">
    <property type="entry name" value="UPF0102 PROTEIN YRAN"/>
    <property type="match status" value="1"/>
</dbReference>
<reference evidence="3 4" key="1">
    <citation type="journal article" date="2012" name="J. Bacteriol.">
        <title>Genome Sequence of n-Alkane-Degrading Hydrocarboniphaga effusa Strain AP103T (ATCC BAA-332T).</title>
        <authorList>
            <person name="Chang H.K."/>
            <person name="Zylstra G.J."/>
            <person name="Chae J.C."/>
        </authorList>
    </citation>
    <scope>NUCLEOTIDE SEQUENCE [LARGE SCALE GENOMIC DNA]</scope>
    <source>
        <strain evidence="3 4">AP103</strain>
    </source>
</reference>
<gene>
    <name evidence="3" type="ORF">WQQ_27420</name>
</gene>
<protein>
    <recommendedName>
        <fullName evidence="2">UPF0102 protein WQQ_27420</fullName>
    </recommendedName>
</protein>
<dbReference type="NCBIfam" id="TIGR00252">
    <property type="entry name" value="YraN family protein"/>
    <property type="match status" value="1"/>
</dbReference>
<dbReference type="InterPro" id="IPR011856">
    <property type="entry name" value="tRNA_endonuc-like_dom_sf"/>
</dbReference>
<dbReference type="OrthoDB" id="9794876at2"/>
<proteinExistence type="inferred from homology"/>
<dbReference type="SUPFAM" id="SSF52980">
    <property type="entry name" value="Restriction endonuclease-like"/>
    <property type="match status" value="1"/>
</dbReference>
<dbReference type="Gene3D" id="3.40.1350.10">
    <property type="match status" value="1"/>
</dbReference>
<dbReference type="PANTHER" id="PTHR34039">
    <property type="entry name" value="UPF0102 PROTEIN YRAN"/>
    <property type="match status" value="1"/>
</dbReference>
<dbReference type="GO" id="GO:0003676">
    <property type="term" value="F:nucleic acid binding"/>
    <property type="evidence" value="ECO:0007669"/>
    <property type="project" value="InterPro"/>
</dbReference>
<organism evidence="3 4">
    <name type="scientific">Hydrocarboniphaga effusa AP103</name>
    <dbReference type="NCBI Taxonomy" id="1172194"/>
    <lineage>
        <taxon>Bacteria</taxon>
        <taxon>Pseudomonadati</taxon>
        <taxon>Pseudomonadota</taxon>
        <taxon>Gammaproteobacteria</taxon>
        <taxon>Nevskiales</taxon>
        <taxon>Nevskiaceae</taxon>
        <taxon>Hydrocarboniphaga</taxon>
    </lineage>
</organism>
<dbReference type="Pfam" id="PF02021">
    <property type="entry name" value="UPF0102"/>
    <property type="match status" value="1"/>
</dbReference>